<dbReference type="InterPro" id="IPR036691">
    <property type="entry name" value="Endo/exonu/phosph_ase_sf"/>
</dbReference>
<dbReference type="PANTHER" id="PTHR33116">
    <property type="entry name" value="REVERSE TRANSCRIPTASE ZINC-BINDING DOMAIN-CONTAINING PROTEIN-RELATED-RELATED"/>
    <property type="match status" value="1"/>
</dbReference>
<protein>
    <recommendedName>
        <fullName evidence="1">Reverse transcriptase domain-containing protein</fullName>
    </recommendedName>
</protein>
<dbReference type="Gene3D" id="3.60.10.10">
    <property type="entry name" value="Endonuclease/exonuclease/phosphatase"/>
    <property type="match status" value="1"/>
</dbReference>
<dbReference type="PANTHER" id="PTHR33116:SF86">
    <property type="entry name" value="REVERSE TRANSCRIPTASE DOMAIN-CONTAINING PROTEIN"/>
    <property type="match status" value="1"/>
</dbReference>
<dbReference type="Proteomes" id="UP000813463">
    <property type="component" value="Chromosome 1"/>
</dbReference>
<dbReference type="GeneID" id="110780188"/>
<proteinExistence type="predicted"/>
<accession>A0ABM3R3F1</accession>
<dbReference type="SUPFAM" id="SSF56219">
    <property type="entry name" value="DNase I-like"/>
    <property type="match status" value="1"/>
</dbReference>
<organism evidence="2 3">
    <name type="scientific">Spinacia oleracea</name>
    <name type="common">Spinach</name>
    <dbReference type="NCBI Taxonomy" id="3562"/>
    <lineage>
        <taxon>Eukaryota</taxon>
        <taxon>Viridiplantae</taxon>
        <taxon>Streptophyta</taxon>
        <taxon>Embryophyta</taxon>
        <taxon>Tracheophyta</taxon>
        <taxon>Spermatophyta</taxon>
        <taxon>Magnoliopsida</taxon>
        <taxon>eudicotyledons</taxon>
        <taxon>Gunneridae</taxon>
        <taxon>Pentapetalae</taxon>
        <taxon>Caryophyllales</taxon>
        <taxon>Chenopodiaceae</taxon>
        <taxon>Chenopodioideae</taxon>
        <taxon>Anserineae</taxon>
        <taxon>Spinacia</taxon>
    </lineage>
</organism>
<name>A0ABM3R3F1_SPIOL</name>
<evidence type="ECO:0000259" key="1">
    <source>
        <dbReference type="Pfam" id="PF00078"/>
    </source>
</evidence>
<evidence type="ECO:0000313" key="2">
    <source>
        <dbReference type="Proteomes" id="UP000813463"/>
    </source>
</evidence>
<dbReference type="SUPFAM" id="SSF56672">
    <property type="entry name" value="DNA/RNA polymerases"/>
    <property type="match status" value="1"/>
</dbReference>
<keyword evidence="2" id="KW-1185">Reference proteome</keyword>
<reference evidence="2" key="1">
    <citation type="journal article" date="2021" name="Nat. Commun.">
        <title>Genomic analyses provide insights into spinach domestication and the genetic basis of agronomic traits.</title>
        <authorList>
            <person name="Cai X."/>
            <person name="Sun X."/>
            <person name="Xu C."/>
            <person name="Sun H."/>
            <person name="Wang X."/>
            <person name="Ge C."/>
            <person name="Zhang Z."/>
            <person name="Wang Q."/>
            <person name="Fei Z."/>
            <person name="Jiao C."/>
            <person name="Wang Q."/>
        </authorList>
    </citation>
    <scope>NUCLEOTIDE SEQUENCE [LARGE SCALE GENOMIC DNA]</scope>
    <source>
        <strain evidence="2">cv. Varoflay</strain>
    </source>
</reference>
<dbReference type="InterPro" id="IPR043502">
    <property type="entry name" value="DNA/RNA_pol_sf"/>
</dbReference>
<sequence length="763" mass="87562">MNVVSYSIHHDEAEICDRNNVPVWRAIGIYGWPEAANKHHTWELKWTLKTRSTLPMVVFGDFNEILGVHEKDGGVVRGERQMEAFRRAIENCEYRDLGFKGNIFTWQRGTSVNTIVRERLDRYIADTPCDVCGRVFSDAWRDGVGDPLHTRIEGVAQRLTSWAETTFGALQKRIKKAEKRLKEMQGGSLGANRLKCCNHIVDELDSLRRLEESYWHVRARANELRDGDTNTKYFHHKATQRRKRNTICGLFYVHDTWKNTKEDMDEIISKYFGELFATSCPSSLNDTLVGIDELVTDDIREVMDMEPTGDEIWAAIFQMHPNKAPGPDGMHALFFQKFWDVIGGDVIRFVKGWWRGEVELDEMKRRGEGREGAMALKLDMSKACDRVEWCFLEGVMIKMGFRHSWIRRVMNCLSSVSFSFKYNGSISGSLVSSRGLRQGDPISPYLFLICAEAFSMLIKKAADDNLIHGAKSIRQKVNLSKTKVSFSKCVGAERRKEIIDTLGVREVTKHEKYLGLPTIIGRSKKAVFSCLKERIWKKLQGWKKKLLSRPRKEVLIKAVAQAIPTYMMSIFKILDELIDEIHSTLARFWWGSKGTERKMHWRRWELLCLPKSMGGMGFRDLKCFNQALLAKQGRRLCEVTNSLLQGVLKPRYYKHTDFIEARRGFDPSYTWRSIWGAKSLLLDGLKWRVGNGTSIKVWDDSWIPGEGNVVVPTPLVDSNTELRVSDLIDADTGYWGCGYGEHKLYGGGQNRDIGHPSSKDWGK</sequence>
<dbReference type="InterPro" id="IPR000477">
    <property type="entry name" value="RT_dom"/>
</dbReference>
<dbReference type="Pfam" id="PF00078">
    <property type="entry name" value="RVT_1"/>
    <property type="match status" value="1"/>
</dbReference>
<feature type="domain" description="Reverse transcriptase" evidence="1">
    <location>
        <begin position="371"/>
        <end position="467"/>
    </location>
</feature>
<reference evidence="3" key="2">
    <citation type="submission" date="2025-08" db="UniProtKB">
        <authorList>
            <consortium name="RefSeq"/>
        </authorList>
    </citation>
    <scope>IDENTIFICATION</scope>
    <source>
        <tissue evidence="3">Leaf</tissue>
    </source>
</reference>
<gene>
    <name evidence="3" type="primary">LOC110780188</name>
</gene>
<dbReference type="RefSeq" id="XP_056690135.1">
    <property type="nucleotide sequence ID" value="XM_056834157.1"/>
</dbReference>
<evidence type="ECO:0000313" key="3">
    <source>
        <dbReference type="RefSeq" id="XP_056690135.1"/>
    </source>
</evidence>